<organism evidence="3 4">
    <name type="scientific">Novosphingobium bradum</name>
    <dbReference type="NCBI Taxonomy" id="1737444"/>
    <lineage>
        <taxon>Bacteria</taxon>
        <taxon>Pseudomonadati</taxon>
        <taxon>Pseudomonadota</taxon>
        <taxon>Alphaproteobacteria</taxon>
        <taxon>Sphingomonadales</taxon>
        <taxon>Sphingomonadaceae</taxon>
        <taxon>Novosphingobium</taxon>
    </lineage>
</organism>
<keyword evidence="3" id="KW-0808">Transferase</keyword>
<accession>A0ABV7IKW3</accession>
<keyword evidence="4" id="KW-1185">Reference proteome</keyword>
<keyword evidence="1" id="KW-0812">Transmembrane</keyword>
<name>A0ABV7IKW3_9SPHN</name>
<dbReference type="PANTHER" id="PTHR23028:SF131">
    <property type="entry name" value="BLR2367 PROTEIN"/>
    <property type="match status" value="1"/>
</dbReference>
<gene>
    <name evidence="3" type="ORF">ACFOD9_03580</name>
</gene>
<feature type="transmembrane region" description="Helical" evidence="1">
    <location>
        <begin position="228"/>
        <end position="248"/>
    </location>
</feature>
<evidence type="ECO:0000313" key="4">
    <source>
        <dbReference type="Proteomes" id="UP001595604"/>
    </source>
</evidence>
<dbReference type="EC" id="2.3.-.-" evidence="3"/>
<dbReference type="PANTHER" id="PTHR23028">
    <property type="entry name" value="ACETYLTRANSFERASE"/>
    <property type="match status" value="1"/>
</dbReference>
<dbReference type="EMBL" id="JBHRTQ010000004">
    <property type="protein sequence ID" value="MFC3173328.1"/>
    <property type="molecule type" value="Genomic_DNA"/>
</dbReference>
<reference evidence="4" key="1">
    <citation type="journal article" date="2019" name="Int. J. Syst. Evol. Microbiol.">
        <title>The Global Catalogue of Microorganisms (GCM) 10K type strain sequencing project: providing services to taxonomists for standard genome sequencing and annotation.</title>
        <authorList>
            <consortium name="The Broad Institute Genomics Platform"/>
            <consortium name="The Broad Institute Genome Sequencing Center for Infectious Disease"/>
            <person name="Wu L."/>
            <person name="Ma J."/>
        </authorList>
    </citation>
    <scope>NUCLEOTIDE SEQUENCE [LARGE SCALE GENOMIC DNA]</scope>
    <source>
        <strain evidence="4">KCTC 42984</strain>
    </source>
</reference>
<feature type="transmembrane region" description="Helical" evidence="1">
    <location>
        <begin position="35"/>
        <end position="54"/>
    </location>
</feature>
<evidence type="ECO:0000259" key="2">
    <source>
        <dbReference type="Pfam" id="PF01757"/>
    </source>
</evidence>
<feature type="transmembrane region" description="Helical" evidence="1">
    <location>
        <begin position="120"/>
        <end position="141"/>
    </location>
</feature>
<feature type="transmembrane region" description="Helical" evidence="1">
    <location>
        <begin position="349"/>
        <end position="369"/>
    </location>
</feature>
<dbReference type="GO" id="GO:0016746">
    <property type="term" value="F:acyltransferase activity"/>
    <property type="evidence" value="ECO:0007669"/>
    <property type="project" value="UniProtKB-KW"/>
</dbReference>
<feature type="transmembrane region" description="Helical" evidence="1">
    <location>
        <begin position="88"/>
        <end position="108"/>
    </location>
</feature>
<dbReference type="InterPro" id="IPR002656">
    <property type="entry name" value="Acyl_transf_3_dom"/>
</dbReference>
<keyword evidence="1" id="KW-0472">Membrane</keyword>
<feature type="transmembrane region" description="Helical" evidence="1">
    <location>
        <begin position="254"/>
        <end position="273"/>
    </location>
</feature>
<feature type="domain" description="Acyltransferase 3" evidence="2">
    <location>
        <begin position="38"/>
        <end position="365"/>
    </location>
</feature>
<keyword evidence="1" id="KW-1133">Transmembrane helix</keyword>
<comment type="caution">
    <text evidence="3">The sequence shown here is derived from an EMBL/GenBank/DDBJ whole genome shotgun (WGS) entry which is preliminary data.</text>
</comment>
<proteinExistence type="predicted"/>
<evidence type="ECO:0000256" key="1">
    <source>
        <dbReference type="SAM" id="Phobius"/>
    </source>
</evidence>
<evidence type="ECO:0000313" key="3">
    <source>
        <dbReference type="EMBL" id="MFC3173328.1"/>
    </source>
</evidence>
<keyword evidence="3" id="KW-0012">Acyltransferase</keyword>
<feature type="transmembrane region" description="Helical" evidence="1">
    <location>
        <begin position="320"/>
        <end position="337"/>
    </location>
</feature>
<feature type="transmembrane region" description="Helical" evidence="1">
    <location>
        <begin position="200"/>
        <end position="219"/>
    </location>
</feature>
<protein>
    <submittedName>
        <fullName evidence="3">Acyltransferase family protein</fullName>
        <ecNumber evidence="3">2.3.-.-</ecNumber>
    </submittedName>
</protein>
<feature type="transmembrane region" description="Helical" evidence="1">
    <location>
        <begin position="280"/>
        <end position="300"/>
    </location>
</feature>
<sequence>MARFVQNTAEVARALAGLLAPAHRLYPADRQVPRLMLLDGLRGLAAVAVLFFHYRHFLYPPGTFRSPGIAGRVPLESLLGPLYELGHFGVQLFWMISGFVFAAVYYGRPATSREFVVNRFARLYPLHFATLLVVAAEQWAASLRFGTPLLFTHNDPAHFLLQLGFASDWLASTGMSFNGPIWSVSVEVAAYALFWLTRRWLPGLGLAGPLALAAAMTVLRREVGGTEVFACGFHFFLGVALCAIWRSFAALPRLLLGAGLAAMALGAAGLARIDPRETEIVAVVLLPLLLGGLILALVAADPFAPAWLRRALGALGDRTYSIYLVHVPVQLALFLVLGARVSGLAGQCWFLALFLGLVLALAWPCYHWFEAPARDWLRRYARAQRRAARAPVLPAGQGLAAAGRGWHKDSASQSAVFRGVDS</sequence>
<dbReference type="Pfam" id="PF01757">
    <property type="entry name" value="Acyl_transf_3"/>
    <property type="match status" value="1"/>
</dbReference>
<dbReference type="Proteomes" id="UP001595604">
    <property type="component" value="Unassembled WGS sequence"/>
</dbReference>
<dbReference type="InterPro" id="IPR050879">
    <property type="entry name" value="Acyltransferase_3"/>
</dbReference>
<dbReference type="RefSeq" id="WP_379508719.1">
    <property type="nucleotide sequence ID" value="NZ_JBHRTQ010000004.1"/>
</dbReference>